<dbReference type="InterPro" id="IPR023210">
    <property type="entry name" value="NADP_OxRdtase_dom"/>
</dbReference>
<dbReference type="PANTHER" id="PTHR43827">
    <property type="entry name" value="2,5-DIKETO-D-GLUCONIC ACID REDUCTASE"/>
    <property type="match status" value="1"/>
</dbReference>
<dbReference type="Gene3D" id="3.20.20.100">
    <property type="entry name" value="NADP-dependent oxidoreductase domain"/>
    <property type="match status" value="1"/>
</dbReference>
<proteinExistence type="inferred from homology"/>
<evidence type="ECO:0000256" key="3">
    <source>
        <dbReference type="ARBA" id="ARBA00023002"/>
    </source>
</evidence>
<feature type="domain" description="NADP-dependent oxidoreductase" evidence="4">
    <location>
        <begin position="10"/>
        <end position="112"/>
    </location>
</feature>
<comment type="caution">
    <text evidence="5">The sequence shown here is derived from an EMBL/GenBank/DDBJ whole genome shotgun (WGS) entry which is preliminary data.</text>
</comment>
<name>A0A4V2M4L5_9ACTN</name>
<dbReference type="Proteomes" id="UP000294225">
    <property type="component" value="Unassembled WGS sequence"/>
</dbReference>
<dbReference type="RefSeq" id="WP_131498238.1">
    <property type="nucleotide sequence ID" value="NZ_SJKC01000003.1"/>
</dbReference>
<dbReference type="GO" id="GO:0016616">
    <property type="term" value="F:oxidoreductase activity, acting on the CH-OH group of donors, NAD or NADP as acceptor"/>
    <property type="evidence" value="ECO:0007669"/>
    <property type="project" value="UniProtKB-ARBA"/>
</dbReference>
<evidence type="ECO:0000256" key="1">
    <source>
        <dbReference type="ARBA" id="ARBA00007905"/>
    </source>
</evidence>
<protein>
    <submittedName>
        <fullName evidence="5">Aldo/keto reductase</fullName>
    </submittedName>
</protein>
<evidence type="ECO:0000256" key="2">
    <source>
        <dbReference type="ARBA" id="ARBA00022857"/>
    </source>
</evidence>
<reference evidence="5 6" key="1">
    <citation type="submission" date="2019-02" db="EMBL/GenBank/DDBJ databases">
        <title>Kribbella capetownensis sp. nov. and Kribbella speibonae sp. nov., isolated from soil.</title>
        <authorList>
            <person name="Curtis S.M."/>
            <person name="Norton I."/>
            <person name="Everest G.J."/>
            <person name="Meyers P.R."/>
        </authorList>
    </citation>
    <scope>NUCLEOTIDE SEQUENCE [LARGE SCALE GENOMIC DNA]</scope>
    <source>
        <strain evidence="5 6">YM55</strain>
    </source>
</reference>
<dbReference type="SUPFAM" id="SSF51430">
    <property type="entry name" value="NAD(P)-linked oxidoreductase"/>
    <property type="match status" value="1"/>
</dbReference>
<evidence type="ECO:0000313" key="5">
    <source>
        <dbReference type="EMBL" id="TCC36412.1"/>
    </source>
</evidence>
<keyword evidence="3" id="KW-0560">Oxidoreductase</keyword>
<dbReference type="InterPro" id="IPR036812">
    <property type="entry name" value="NAD(P)_OxRdtase_dom_sf"/>
</dbReference>
<dbReference type="AlphaFoldDB" id="A0A4V2M4L5"/>
<dbReference type="InterPro" id="IPR020471">
    <property type="entry name" value="AKR"/>
</dbReference>
<keyword evidence="2" id="KW-0521">NADP</keyword>
<dbReference type="EMBL" id="SJKC01000003">
    <property type="protein sequence ID" value="TCC36412.1"/>
    <property type="molecule type" value="Genomic_DNA"/>
</dbReference>
<dbReference type="PANTHER" id="PTHR43827:SF3">
    <property type="entry name" value="NADP-DEPENDENT OXIDOREDUCTASE DOMAIN-CONTAINING PROTEIN"/>
    <property type="match status" value="1"/>
</dbReference>
<dbReference type="PROSITE" id="PS00063">
    <property type="entry name" value="ALDOKETO_REDUCTASE_3"/>
    <property type="match status" value="1"/>
</dbReference>
<organism evidence="5 6">
    <name type="scientific">Kribbella speibonae</name>
    <dbReference type="NCBI Taxonomy" id="1572660"/>
    <lineage>
        <taxon>Bacteria</taxon>
        <taxon>Bacillati</taxon>
        <taxon>Actinomycetota</taxon>
        <taxon>Actinomycetes</taxon>
        <taxon>Propionibacteriales</taxon>
        <taxon>Kribbellaceae</taxon>
        <taxon>Kribbella</taxon>
    </lineage>
</organism>
<accession>A0A4V2M4L5</accession>
<sequence>MILLRSPRSPAVNQIELHPYFTQNSMTAVNSARGIVTEAWSPLGGIHSWGSEQPTESPLSDPATAEIATHHGRSPVRIVLSWHRQHGRIVIPKSSGDARIRENFAVGDFSLS</sequence>
<dbReference type="PRINTS" id="PR00069">
    <property type="entry name" value="ALDKETRDTASE"/>
</dbReference>
<gene>
    <name evidence="5" type="ORF">E0H92_27645</name>
</gene>
<dbReference type="Pfam" id="PF00248">
    <property type="entry name" value="Aldo_ket_red"/>
    <property type="match status" value="1"/>
</dbReference>
<evidence type="ECO:0000313" key="6">
    <source>
        <dbReference type="Proteomes" id="UP000294225"/>
    </source>
</evidence>
<evidence type="ECO:0000259" key="4">
    <source>
        <dbReference type="Pfam" id="PF00248"/>
    </source>
</evidence>
<comment type="similarity">
    <text evidence="1">Belongs to the aldo/keto reductase family.</text>
</comment>
<dbReference type="InterPro" id="IPR018170">
    <property type="entry name" value="Aldo/ket_reductase_CS"/>
</dbReference>